<dbReference type="Proteomes" id="UP000827872">
    <property type="component" value="Linkage Group LG10"/>
</dbReference>
<evidence type="ECO:0000313" key="2">
    <source>
        <dbReference type="Proteomes" id="UP000827872"/>
    </source>
</evidence>
<organism evidence="1 2">
    <name type="scientific">Sphaerodactylus townsendi</name>
    <dbReference type="NCBI Taxonomy" id="933632"/>
    <lineage>
        <taxon>Eukaryota</taxon>
        <taxon>Metazoa</taxon>
        <taxon>Chordata</taxon>
        <taxon>Craniata</taxon>
        <taxon>Vertebrata</taxon>
        <taxon>Euteleostomi</taxon>
        <taxon>Lepidosauria</taxon>
        <taxon>Squamata</taxon>
        <taxon>Bifurcata</taxon>
        <taxon>Gekkota</taxon>
        <taxon>Sphaerodactylidae</taxon>
        <taxon>Sphaerodactylus</taxon>
    </lineage>
</organism>
<gene>
    <name evidence="1" type="ORF">K3G42_022802</name>
</gene>
<evidence type="ECO:0000313" key="1">
    <source>
        <dbReference type="EMBL" id="KAH7988838.1"/>
    </source>
</evidence>
<comment type="caution">
    <text evidence="1">The sequence shown here is derived from an EMBL/GenBank/DDBJ whole genome shotgun (WGS) entry which is preliminary data.</text>
</comment>
<reference evidence="1" key="1">
    <citation type="submission" date="2021-08" db="EMBL/GenBank/DDBJ databases">
        <title>The first chromosome-level gecko genome reveals the dynamic sex chromosomes of Neotropical dwarf geckos (Sphaerodactylidae: Sphaerodactylus).</title>
        <authorList>
            <person name="Pinto B.J."/>
            <person name="Keating S.E."/>
            <person name="Gamble T."/>
        </authorList>
    </citation>
    <scope>NUCLEOTIDE SEQUENCE</scope>
    <source>
        <strain evidence="1">TG3544</strain>
    </source>
</reference>
<proteinExistence type="predicted"/>
<sequence length="314" mass="34985">MAGLEGDDGGAALDHIVTQFNTYEDYLDSQITTQDLYYLENEEIARQLVELGFRGSGEVLKREDFIARKLAAEVSRLSERHQQKCTVAPDQRPVAAPPTHLFPTAYAHFLPCLLPGSPSFRSFYLMVLDSVCGQKYQWQPATDDPLSYTSMLSCVTFLKRIADKAIVVYAGLGRKNLDRPNAGAKFLPTMGYILLLYHGLFTEDLDLIMAPRGFRLKCTEPRKGKGHPQQVPHRGESRWAVGFGNCRSQGGRTACRKRLRFQRGEERLGRISEARSSGDAIKSLFSPGTLGTARACGKCCPTPADIMPDPSQWY</sequence>
<accession>A0ACB8E962</accession>
<protein>
    <submittedName>
        <fullName evidence="1">Uncharacterized protein</fullName>
    </submittedName>
</protein>
<name>A0ACB8E962_9SAUR</name>
<dbReference type="EMBL" id="CM037623">
    <property type="protein sequence ID" value="KAH7988838.1"/>
    <property type="molecule type" value="Genomic_DNA"/>
</dbReference>
<keyword evidence="2" id="KW-1185">Reference proteome</keyword>